<name>A0A1R2BZI1_9CILI</name>
<keyword evidence="2" id="KW-0378">Hydrolase</keyword>
<dbReference type="GO" id="GO:0004771">
    <property type="term" value="F:sterol ester esterase activity"/>
    <property type="evidence" value="ECO:0007669"/>
    <property type="project" value="TreeGrafter"/>
</dbReference>
<dbReference type="Pfam" id="PF07859">
    <property type="entry name" value="Abhydrolase_3"/>
    <property type="match status" value="1"/>
</dbReference>
<dbReference type="GO" id="GO:0004806">
    <property type="term" value="F:triacylglycerol lipase activity"/>
    <property type="evidence" value="ECO:0007669"/>
    <property type="project" value="TreeGrafter"/>
</dbReference>
<gene>
    <name evidence="4" type="ORF">SteCoe_17249</name>
</gene>
<evidence type="ECO:0000313" key="5">
    <source>
        <dbReference type="Proteomes" id="UP000187209"/>
    </source>
</evidence>
<dbReference type="InterPro" id="IPR013094">
    <property type="entry name" value="AB_hydrolase_3"/>
</dbReference>
<accession>A0A1R2BZI1</accession>
<dbReference type="InterPro" id="IPR029058">
    <property type="entry name" value="AB_hydrolase_fold"/>
</dbReference>
<dbReference type="OrthoDB" id="408631at2759"/>
<feature type="domain" description="Alpha/beta hydrolase fold-3" evidence="3">
    <location>
        <begin position="298"/>
        <end position="506"/>
    </location>
</feature>
<protein>
    <recommendedName>
        <fullName evidence="3">Alpha/beta hydrolase fold-3 domain-containing protein</fullName>
    </recommendedName>
</protein>
<dbReference type="InterPro" id="IPR002168">
    <property type="entry name" value="Lipase_GDXG_HIS_AS"/>
</dbReference>
<evidence type="ECO:0000256" key="1">
    <source>
        <dbReference type="ARBA" id="ARBA00010515"/>
    </source>
</evidence>
<dbReference type="EMBL" id="MPUH01000352">
    <property type="protein sequence ID" value="OMJ82131.1"/>
    <property type="molecule type" value="Genomic_DNA"/>
</dbReference>
<proteinExistence type="inferred from homology"/>
<dbReference type="GO" id="GO:0019433">
    <property type="term" value="P:triglyceride catabolic process"/>
    <property type="evidence" value="ECO:0007669"/>
    <property type="project" value="TreeGrafter"/>
</dbReference>
<dbReference type="PANTHER" id="PTHR23025">
    <property type="entry name" value="TRIACYLGLYCEROL LIPASE"/>
    <property type="match status" value="1"/>
</dbReference>
<dbReference type="GO" id="GO:0005829">
    <property type="term" value="C:cytosol"/>
    <property type="evidence" value="ECO:0007669"/>
    <property type="project" value="TreeGrafter"/>
</dbReference>
<dbReference type="Gene3D" id="3.40.50.1820">
    <property type="entry name" value="alpha/beta hydrolase"/>
    <property type="match status" value="1"/>
</dbReference>
<dbReference type="Proteomes" id="UP000187209">
    <property type="component" value="Unassembled WGS sequence"/>
</dbReference>
<dbReference type="SUPFAM" id="SSF53474">
    <property type="entry name" value="alpha/beta-Hydrolases"/>
    <property type="match status" value="1"/>
</dbReference>
<reference evidence="4 5" key="1">
    <citation type="submission" date="2016-11" db="EMBL/GenBank/DDBJ databases">
        <title>The macronuclear genome of Stentor coeruleus: a giant cell with tiny introns.</title>
        <authorList>
            <person name="Slabodnick M."/>
            <person name="Ruby J.G."/>
            <person name="Reiff S.B."/>
            <person name="Swart E.C."/>
            <person name="Gosai S."/>
            <person name="Prabakaran S."/>
            <person name="Witkowska E."/>
            <person name="Larue G.E."/>
            <person name="Fisher S."/>
            <person name="Freeman R.M."/>
            <person name="Gunawardena J."/>
            <person name="Chu W."/>
            <person name="Stover N.A."/>
            <person name="Gregory B.D."/>
            <person name="Nowacki M."/>
            <person name="Derisi J."/>
            <person name="Roy S.W."/>
            <person name="Marshall W.F."/>
            <person name="Sood P."/>
        </authorList>
    </citation>
    <scope>NUCLEOTIDE SEQUENCE [LARGE SCALE GENOMIC DNA]</scope>
    <source>
        <strain evidence="4">WM001</strain>
    </source>
</reference>
<dbReference type="PROSITE" id="PS01173">
    <property type="entry name" value="LIPASE_GDXG_HIS"/>
    <property type="match status" value="1"/>
</dbReference>
<comment type="caution">
    <text evidence="4">The sequence shown here is derived from an EMBL/GenBank/DDBJ whole genome shotgun (WGS) entry which is preliminary data.</text>
</comment>
<comment type="similarity">
    <text evidence="1">Belongs to the 'GDXG' lipolytic enzyme family.</text>
</comment>
<evidence type="ECO:0000313" key="4">
    <source>
        <dbReference type="EMBL" id="OMJ82131.1"/>
    </source>
</evidence>
<evidence type="ECO:0000256" key="2">
    <source>
        <dbReference type="ARBA" id="ARBA00022801"/>
    </source>
</evidence>
<evidence type="ECO:0000259" key="3">
    <source>
        <dbReference type="Pfam" id="PF07859"/>
    </source>
</evidence>
<organism evidence="4 5">
    <name type="scientific">Stentor coeruleus</name>
    <dbReference type="NCBI Taxonomy" id="5963"/>
    <lineage>
        <taxon>Eukaryota</taxon>
        <taxon>Sar</taxon>
        <taxon>Alveolata</taxon>
        <taxon>Ciliophora</taxon>
        <taxon>Postciliodesmatophora</taxon>
        <taxon>Heterotrichea</taxon>
        <taxon>Heterotrichida</taxon>
        <taxon>Stentoridae</taxon>
        <taxon>Stentor</taxon>
    </lineage>
</organism>
<dbReference type="AlphaFoldDB" id="A0A1R2BZI1"/>
<keyword evidence="5" id="KW-1185">Reference proteome</keyword>
<dbReference type="PANTHER" id="PTHR23025:SF3">
    <property type="entry name" value="HORMONE-SENSITIVE LIPASE"/>
    <property type="match status" value="1"/>
</dbReference>
<sequence>MSLRDHIIRTSLLVEEILTTINGCKLNLIPKDIPNLKLVLTEMKAKFESMTAERSLESINTQSTAAYLDYNNRYLADLLAQTKTWKGNLQDTQEEDLKIILSKINTLFEFLEIVPTVPEDDLFSLEKSHPRWETLQGITEIFHSDKEKKVNEKYRKFMGQVATGQAFVSKGYEEVPGAKRYLMIGLGSLYYLLRKKKALRKTNLLYAEPRIEVAMHVWNLLETKMLRKLMKIVIKSARFDQVIYLPRLVSEVLEPYQVLKPQEKLSLTPIQGYVMARVLNTINIPLTSSPKTTYNKVVIHIHGGGFISMSSASHQVYTNVWCNTLQVPIISVDYRLAPKHPYPAALDDVWQTWNWLMQCGETIGITPNQYVIVGDSAGGNLALALAYKIITSGLPPPSGLVLAYPALNLDKDNFSPSLLFSLDDLLVPHTFLKLCLAAYLPEGTDIRNPMISPINIEREVLQKFPMTRIMVGTNDPLHDECFRFAEKLLDCGGDVKIALYAGAAHGGLNYSFKGGIRETRDMVSKAAEWMKEILGIV</sequence>